<dbReference type="SUPFAM" id="SSF51695">
    <property type="entry name" value="PLC-like phosphodiesterases"/>
    <property type="match status" value="1"/>
</dbReference>
<dbReference type="InterPro" id="IPR030395">
    <property type="entry name" value="GP_PDE_dom"/>
</dbReference>
<dbReference type="Proteomes" id="UP000298358">
    <property type="component" value="Unassembled WGS sequence"/>
</dbReference>
<evidence type="ECO:0000259" key="2">
    <source>
        <dbReference type="PROSITE" id="PS51704"/>
    </source>
</evidence>
<evidence type="ECO:0000256" key="1">
    <source>
        <dbReference type="SAM" id="MobiDB-lite"/>
    </source>
</evidence>
<reference evidence="3 4" key="1">
    <citation type="submission" date="2019-03" db="EMBL/GenBank/DDBJ databases">
        <title>Diversity of the mouse oral microbiome.</title>
        <authorList>
            <person name="Joseph S."/>
            <person name="Aduse-Opoku J."/>
            <person name="Curtis M."/>
            <person name="Wade W."/>
            <person name="Hashim A."/>
        </authorList>
    </citation>
    <scope>NUCLEOTIDE SEQUENCE [LARGE SCALE GENOMIC DNA]</scope>
    <source>
        <strain evidence="3 4">P1012</strain>
    </source>
</reference>
<protein>
    <submittedName>
        <fullName evidence="3">Glycerophosphodiester phosphodiesterase family protein</fullName>
    </submittedName>
</protein>
<dbReference type="PANTHER" id="PTHR46211:SF14">
    <property type="entry name" value="GLYCEROPHOSPHODIESTER PHOSPHODIESTERASE"/>
    <property type="match status" value="1"/>
</dbReference>
<dbReference type="GO" id="GO:0008081">
    <property type="term" value="F:phosphoric diester hydrolase activity"/>
    <property type="evidence" value="ECO:0007669"/>
    <property type="project" value="InterPro"/>
</dbReference>
<dbReference type="Gene3D" id="3.20.20.190">
    <property type="entry name" value="Phosphatidylinositol (PI) phosphodiesterase"/>
    <property type="match status" value="1"/>
</dbReference>
<feature type="region of interest" description="Disordered" evidence="1">
    <location>
        <begin position="1"/>
        <end position="46"/>
    </location>
</feature>
<organism evidence="3 4">
    <name type="scientific">Microbacterium paludicola</name>
    <dbReference type="NCBI Taxonomy" id="300019"/>
    <lineage>
        <taxon>Bacteria</taxon>
        <taxon>Bacillati</taxon>
        <taxon>Actinomycetota</taxon>
        <taxon>Actinomycetes</taxon>
        <taxon>Micrococcales</taxon>
        <taxon>Microbacteriaceae</taxon>
        <taxon>Microbacterium</taxon>
    </lineage>
</organism>
<dbReference type="CDD" id="cd08566">
    <property type="entry name" value="GDPD_AtGDE_like"/>
    <property type="match status" value="1"/>
</dbReference>
<feature type="domain" description="GP-PDE" evidence="2">
    <location>
        <begin position="65"/>
        <end position="322"/>
    </location>
</feature>
<dbReference type="InterPro" id="IPR017946">
    <property type="entry name" value="PLC-like_Pdiesterase_TIM-brl"/>
</dbReference>
<dbReference type="Pfam" id="PF16387">
    <property type="entry name" value="DUF4996"/>
    <property type="match status" value="1"/>
</dbReference>
<dbReference type="AlphaFoldDB" id="A0A4Y9FQP5"/>
<dbReference type="OrthoDB" id="1854250at2"/>
<comment type="caution">
    <text evidence="3">The sequence shown here is derived from an EMBL/GenBank/DDBJ whole genome shotgun (WGS) entry which is preliminary data.</text>
</comment>
<accession>A0A4Y9FQP5</accession>
<dbReference type="PANTHER" id="PTHR46211">
    <property type="entry name" value="GLYCEROPHOSPHORYL DIESTER PHOSPHODIESTERASE"/>
    <property type="match status" value="1"/>
</dbReference>
<proteinExistence type="predicted"/>
<dbReference type="EMBL" id="SPQB01000052">
    <property type="protein sequence ID" value="TFU30840.1"/>
    <property type="molecule type" value="Genomic_DNA"/>
</dbReference>
<keyword evidence="4" id="KW-1185">Reference proteome</keyword>
<name>A0A4Y9FQP5_9MICO</name>
<dbReference type="PROSITE" id="PS51704">
    <property type="entry name" value="GP_PDE"/>
    <property type="match status" value="1"/>
</dbReference>
<evidence type="ECO:0000313" key="4">
    <source>
        <dbReference type="Proteomes" id="UP000298358"/>
    </source>
</evidence>
<dbReference type="InterPro" id="IPR032160">
    <property type="entry name" value="DUF4996"/>
</dbReference>
<dbReference type="GO" id="GO:0006629">
    <property type="term" value="P:lipid metabolic process"/>
    <property type="evidence" value="ECO:0007669"/>
    <property type="project" value="InterPro"/>
</dbReference>
<gene>
    <name evidence="3" type="ORF">E4U02_14110</name>
</gene>
<dbReference type="Pfam" id="PF03009">
    <property type="entry name" value="GDPD"/>
    <property type="match status" value="1"/>
</dbReference>
<evidence type="ECO:0000313" key="3">
    <source>
        <dbReference type="EMBL" id="TFU30840.1"/>
    </source>
</evidence>
<sequence length="329" mass="35412">MARLRAGDAEGSAAPGPPGGTELAGPDAGRGGRDVGGRPVSRVLGRPEHAHVNRRFAARLDEVGALIVVHRGVAAGSVAENTIEAVRAALRSGGDIVELDAVASSDGVFFAFHDGMEPVLLGVPHNLATLPAERIRDLRHLRIAGSARSGRVPELGDVLAALPHDALINLDRSWPWWRTLLPWLDEQGVTDRVLLKCWAADEASLALLRAHPEPYPFMPICRTLAEAERILGDKALNTIGLELIATEPDGPFLDADVIARLRDRGVFTMVNAEVLTSGPPLFAGLDDERSLFDDPDDGWGAILDLGIDAIQTDWPWLLHAYQARRAVRV</sequence>